<feature type="region of interest" description="Disordered" evidence="1">
    <location>
        <begin position="71"/>
        <end position="126"/>
    </location>
</feature>
<comment type="caution">
    <text evidence="2">The sequence shown here is derived from an EMBL/GenBank/DDBJ whole genome shotgun (WGS) entry which is preliminary data.</text>
</comment>
<evidence type="ECO:0000313" key="2">
    <source>
        <dbReference type="EMBL" id="KAF5365449.1"/>
    </source>
</evidence>
<dbReference type="InterPro" id="IPR009027">
    <property type="entry name" value="Ribosomal_bL9/RNase_H1_N"/>
</dbReference>
<evidence type="ECO:0000256" key="1">
    <source>
        <dbReference type="SAM" id="MobiDB-lite"/>
    </source>
</evidence>
<dbReference type="AlphaFoldDB" id="A0A8H5GI04"/>
<evidence type="ECO:0000313" key="3">
    <source>
        <dbReference type="Proteomes" id="UP000559256"/>
    </source>
</evidence>
<keyword evidence="3" id="KW-1185">Reference proteome</keyword>
<dbReference type="Proteomes" id="UP000559256">
    <property type="component" value="Unassembled WGS sequence"/>
</dbReference>
<reference evidence="2 3" key="1">
    <citation type="journal article" date="2020" name="ISME J.">
        <title>Uncovering the hidden diversity of litter-decomposition mechanisms in mushroom-forming fungi.</title>
        <authorList>
            <person name="Floudas D."/>
            <person name="Bentzer J."/>
            <person name="Ahren D."/>
            <person name="Johansson T."/>
            <person name="Persson P."/>
            <person name="Tunlid A."/>
        </authorList>
    </citation>
    <scope>NUCLEOTIDE SEQUENCE [LARGE SCALE GENOMIC DNA]</scope>
    <source>
        <strain evidence="2 3">CBS 291.85</strain>
    </source>
</reference>
<dbReference type="OrthoDB" id="3111051at2759"/>
<sequence>MSNSHSASSNSHSASNSEPVYFQWARVVFLEPGEVIVVASRTSAGARVVHAPPSTLYEVPQDVEPGFTFIATQATPPPSPMLSSASSLESEVPESQVPVQLPATRSTQQVSPSDNPPTTDPLTPTLSALSTSHAAYTRADAPPPYVAQIQQPLPEGLVKVYAAWNSHVPTPVEILTYWPRALYEKCYIVLEGCRIGIFPTWPIAKPFVERVSGARFQSLRFSKALEMYRDCYNRVLPHRYPFIHPVPSGADCSVINFRDHTLSDHDIEIAMDNMGHMFTFAMGSPESALLR</sequence>
<feature type="compositionally biased region" description="Low complexity" evidence="1">
    <location>
        <begin position="81"/>
        <end position="95"/>
    </location>
</feature>
<protein>
    <submittedName>
        <fullName evidence="2">Uncharacterized protein</fullName>
    </submittedName>
</protein>
<dbReference type="EMBL" id="JAACJM010000027">
    <property type="protein sequence ID" value="KAF5365449.1"/>
    <property type="molecule type" value="Genomic_DNA"/>
</dbReference>
<proteinExistence type="predicted"/>
<organism evidence="2 3">
    <name type="scientific">Tetrapyrgos nigripes</name>
    <dbReference type="NCBI Taxonomy" id="182062"/>
    <lineage>
        <taxon>Eukaryota</taxon>
        <taxon>Fungi</taxon>
        <taxon>Dikarya</taxon>
        <taxon>Basidiomycota</taxon>
        <taxon>Agaricomycotina</taxon>
        <taxon>Agaricomycetes</taxon>
        <taxon>Agaricomycetidae</taxon>
        <taxon>Agaricales</taxon>
        <taxon>Marasmiineae</taxon>
        <taxon>Marasmiaceae</taxon>
        <taxon>Tetrapyrgos</taxon>
    </lineage>
</organism>
<gene>
    <name evidence="2" type="ORF">D9758_010881</name>
</gene>
<name>A0A8H5GI04_9AGAR</name>
<accession>A0A8H5GI04</accession>
<dbReference type="SUPFAM" id="SSF55658">
    <property type="entry name" value="L9 N-domain-like"/>
    <property type="match status" value="1"/>
</dbReference>